<dbReference type="PANTHER" id="PTHR33973">
    <property type="entry name" value="OS07G0153300 PROTEIN"/>
    <property type="match status" value="1"/>
</dbReference>
<evidence type="ECO:0000313" key="3">
    <source>
        <dbReference type="Proteomes" id="UP001140502"/>
    </source>
</evidence>
<dbReference type="Pfam" id="PF07103">
    <property type="entry name" value="DUF1365"/>
    <property type="match status" value="1"/>
</dbReference>
<evidence type="ECO:0000256" key="1">
    <source>
        <dbReference type="SAM" id="Phobius"/>
    </source>
</evidence>
<proteinExistence type="predicted"/>
<reference evidence="2" key="1">
    <citation type="submission" date="2022-10" db="EMBL/GenBank/DDBJ databases">
        <title>Tapping the CABI collections for fungal endophytes: first genome assemblies for Collariella, Neodidymelliopsis, Ascochyta clinopodiicola, Didymella pomorum, Didymosphaeria variabile, Neocosmospora piperis and Neocucurbitaria cava.</title>
        <authorList>
            <person name="Hill R."/>
        </authorList>
    </citation>
    <scope>NUCLEOTIDE SEQUENCE</scope>
    <source>
        <strain evidence="2">IMI 366586</strain>
    </source>
</reference>
<feature type="transmembrane region" description="Helical" evidence="1">
    <location>
        <begin position="77"/>
        <end position="96"/>
    </location>
</feature>
<dbReference type="InterPro" id="IPR010775">
    <property type="entry name" value="DUF1365"/>
</dbReference>
<dbReference type="EMBL" id="JAPEUR010000026">
    <property type="protein sequence ID" value="KAJ4327319.1"/>
    <property type="molecule type" value="Genomic_DNA"/>
</dbReference>
<dbReference type="Proteomes" id="UP001140502">
    <property type="component" value="Unassembled WGS sequence"/>
</dbReference>
<name>A0A9W9BTJ5_9HYPO</name>
<evidence type="ECO:0008006" key="4">
    <source>
        <dbReference type="Google" id="ProtNLM"/>
    </source>
</evidence>
<protein>
    <recommendedName>
        <fullName evidence="4">DNA-binding WRKY domain-containing protein</fullName>
    </recommendedName>
</protein>
<dbReference type="AlphaFoldDB" id="A0A9W9BTJ5"/>
<evidence type="ECO:0000313" key="2">
    <source>
        <dbReference type="EMBL" id="KAJ4327319.1"/>
    </source>
</evidence>
<dbReference type="OrthoDB" id="3340520at2759"/>
<sequence length="633" mass="71086">MDGLSEDSPLLPVVLTGDLLDRLLEHWSSSSVAAFAVSVYFTFVGSVVDLWLVLAFVGWNHASTVTSLIKSLDLIRFGPLAGAVFPASVLSCWFLGRIINVQTVKWNGPGRPFLVPSRTTHTRLFPKKHSFSYSYLVVGVPVGYSGSANGMISANVPGTSSWLSYFLGRRAWFDVNPADYLQRGHRDDGLRGKLDDYLENQNVDPSRFPHAYLVTAARFLGYHFNPVSFWFLYSKEKILSAIVLEVNNTFGERRPYLVTRDFEAERHIQDSPANDACQEPQRSRVKASWKKDFHVSPFNSRKGSYSLLASDPLGPEMEGFRGIDVTINLSSSKGHPKLVARLFSEGDALEPSSMGLFQKTKFLLGWFWVGFVTFPRIVKEAAVLFFRRGLHVWYRPEPLKESMGRLADNIEKELEDVFRQYLRHLVRQSPTPITVKYIPCGVSGVAEETFSSSSATDSSATAESVEIKVLTPIFYSRFVHYAHDFEAVFSELAESCTLWVDKPELLPKIFLKKASPPLHTSTPFDFLCFQLIKRLRSRPERIERPLTSADPTSPSSQGLDIRDFRMSSMDAFVIGQGDTTLKKTYRAAVLRLFFADRIAFGNTDLLGMMELGARVGASWVLASLINQAIWGFS</sequence>
<keyword evidence="3" id="KW-1185">Reference proteome</keyword>
<comment type="caution">
    <text evidence="2">The sequence shown here is derived from an EMBL/GenBank/DDBJ whole genome shotgun (WGS) entry which is preliminary data.</text>
</comment>
<feature type="transmembrane region" description="Helical" evidence="1">
    <location>
        <begin position="32"/>
        <end position="57"/>
    </location>
</feature>
<gene>
    <name evidence="2" type="ORF">N0V84_002217</name>
</gene>
<keyword evidence="1" id="KW-0472">Membrane</keyword>
<organism evidence="2 3">
    <name type="scientific">Fusarium piperis</name>
    <dbReference type="NCBI Taxonomy" id="1435070"/>
    <lineage>
        <taxon>Eukaryota</taxon>
        <taxon>Fungi</taxon>
        <taxon>Dikarya</taxon>
        <taxon>Ascomycota</taxon>
        <taxon>Pezizomycotina</taxon>
        <taxon>Sordariomycetes</taxon>
        <taxon>Hypocreomycetidae</taxon>
        <taxon>Hypocreales</taxon>
        <taxon>Nectriaceae</taxon>
        <taxon>Fusarium</taxon>
        <taxon>Fusarium solani species complex</taxon>
    </lineage>
</organism>
<keyword evidence="1" id="KW-0812">Transmembrane</keyword>
<accession>A0A9W9BTJ5</accession>
<keyword evidence="1" id="KW-1133">Transmembrane helix</keyword>
<dbReference type="PANTHER" id="PTHR33973:SF4">
    <property type="entry name" value="OS07G0153300 PROTEIN"/>
    <property type="match status" value="1"/>
</dbReference>